<accession>A0A0R1UNV3</accession>
<dbReference type="Pfam" id="PF09186">
    <property type="entry name" value="DUF1949"/>
    <property type="match status" value="1"/>
</dbReference>
<dbReference type="RefSeq" id="WP_056953241.1">
    <property type="nucleotide sequence ID" value="NZ_AZFK01000002.1"/>
</dbReference>
<dbReference type="Proteomes" id="UP000050816">
    <property type="component" value="Unassembled WGS sequence"/>
</dbReference>
<dbReference type="SUPFAM" id="SSF54980">
    <property type="entry name" value="EF-G C-terminal domain-like"/>
    <property type="match status" value="1"/>
</dbReference>
<dbReference type="InterPro" id="IPR023582">
    <property type="entry name" value="Impact"/>
</dbReference>
<proteinExistence type="inferred from homology"/>
<dbReference type="PROSITE" id="PS00910">
    <property type="entry name" value="UPF0029"/>
    <property type="match status" value="1"/>
</dbReference>
<gene>
    <name evidence="4" type="ORF">FC43_GL001644</name>
</gene>
<evidence type="ECO:0000313" key="4">
    <source>
        <dbReference type="EMBL" id="KRL92546.1"/>
    </source>
</evidence>
<dbReference type="InterPro" id="IPR020569">
    <property type="entry name" value="UPF0029_Impact_CS"/>
</dbReference>
<name>A0A0R1UNV3_9LACO</name>
<dbReference type="AlphaFoldDB" id="A0A0R1UNV3"/>
<dbReference type="GO" id="GO:0006446">
    <property type="term" value="P:regulation of translational initiation"/>
    <property type="evidence" value="ECO:0007669"/>
    <property type="project" value="TreeGrafter"/>
</dbReference>
<dbReference type="PANTHER" id="PTHR16301">
    <property type="entry name" value="IMPACT-RELATED"/>
    <property type="match status" value="1"/>
</dbReference>
<dbReference type="InterPro" id="IPR035647">
    <property type="entry name" value="EFG_III/V"/>
</dbReference>
<dbReference type="NCBIfam" id="TIGR00257">
    <property type="entry name" value="IMPACT_YIGZ"/>
    <property type="match status" value="1"/>
</dbReference>
<organism evidence="4 5">
    <name type="scientific">Limosilactobacillus ingluviei DSM 15946</name>
    <dbReference type="NCBI Taxonomy" id="1423760"/>
    <lineage>
        <taxon>Bacteria</taxon>
        <taxon>Bacillati</taxon>
        <taxon>Bacillota</taxon>
        <taxon>Bacilli</taxon>
        <taxon>Lactobacillales</taxon>
        <taxon>Lactobacillaceae</taxon>
        <taxon>Limosilactobacillus</taxon>
    </lineage>
</organism>
<dbReference type="InterPro" id="IPR015269">
    <property type="entry name" value="UPF0029_Impact_C"/>
</dbReference>
<dbReference type="InterPro" id="IPR015796">
    <property type="entry name" value="Impact_YigZ-like"/>
</dbReference>
<dbReference type="PATRIC" id="fig|1423760.3.peg.1719"/>
<dbReference type="GO" id="GO:0005737">
    <property type="term" value="C:cytoplasm"/>
    <property type="evidence" value="ECO:0007669"/>
    <property type="project" value="TreeGrafter"/>
</dbReference>
<dbReference type="Gene3D" id="3.30.70.240">
    <property type="match status" value="1"/>
</dbReference>
<feature type="domain" description="Impact N-terminal" evidence="2">
    <location>
        <begin position="21"/>
        <end position="125"/>
    </location>
</feature>
<comment type="similarity">
    <text evidence="1">Belongs to the IMPACT family.</text>
</comment>
<evidence type="ECO:0008006" key="6">
    <source>
        <dbReference type="Google" id="ProtNLM"/>
    </source>
</evidence>
<sequence length="217" mass="23923">MSQAQPYITIAADTTYEVTIKKSRFICSLARVTNEAAAQAFISQITKEHRKATHNCFAYLLGDHDQIQRESDNGEPSGTAGVPILEALKLEHLHDVCAVVTRYFGGIKLGAGGLIRAYSNTTTGAIHQAGLIKRIKQTTLDITVPYPLYDQVNYYLNQAALTQTAPDYATAVTVHVFVDEDQVEAQIAALTTRFNNQLTIQKGTPRFHEVPLTNDEN</sequence>
<feature type="domain" description="UPF0029" evidence="3">
    <location>
        <begin position="142"/>
        <end position="197"/>
    </location>
</feature>
<dbReference type="InterPro" id="IPR001498">
    <property type="entry name" value="Impact_N"/>
</dbReference>
<comment type="caution">
    <text evidence="4">The sequence shown here is derived from an EMBL/GenBank/DDBJ whole genome shotgun (WGS) entry which is preliminary data.</text>
</comment>
<dbReference type="Gene3D" id="3.30.230.30">
    <property type="entry name" value="Impact, N-terminal domain"/>
    <property type="match status" value="1"/>
</dbReference>
<dbReference type="Pfam" id="PF01205">
    <property type="entry name" value="Impact_N"/>
    <property type="match status" value="1"/>
</dbReference>
<reference evidence="4 5" key="1">
    <citation type="journal article" date="2015" name="Genome Announc.">
        <title>Expanding the biotechnology potential of lactobacilli through comparative genomics of 213 strains and associated genera.</title>
        <authorList>
            <person name="Sun Z."/>
            <person name="Harris H.M."/>
            <person name="McCann A."/>
            <person name="Guo C."/>
            <person name="Argimon S."/>
            <person name="Zhang W."/>
            <person name="Yang X."/>
            <person name="Jeffery I.B."/>
            <person name="Cooney J.C."/>
            <person name="Kagawa T.F."/>
            <person name="Liu W."/>
            <person name="Song Y."/>
            <person name="Salvetti E."/>
            <person name="Wrobel A."/>
            <person name="Rasinkangas P."/>
            <person name="Parkhill J."/>
            <person name="Rea M.C."/>
            <person name="O'Sullivan O."/>
            <person name="Ritari J."/>
            <person name="Douillard F.P."/>
            <person name="Paul Ross R."/>
            <person name="Yang R."/>
            <person name="Briner A.E."/>
            <person name="Felis G.E."/>
            <person name="de Vos W.M."/>
            <person name="Barrangou R."/>
            <person name="Klaenhammer T.R."/>
            <person name="Caufield P.W."/>
            <person name="Cui Y."/>
            <person name="Zhang H."/>
            <person name="O'Toole P.W."/>
        </authorList>
    </citation>
    <scope>NUCLEOTIDE SEQUENCE [LARGE SCALE GENOMIC DNA]</scope>
    <source>
        <strain evidence="4 5">DSM 15946</strain>
    </source>
</reference>
<evidence type="ECO:0000259" key="3">
    <source>
        <dbReference type="Pfam" id="PF09186"/>
    </source>
</evidence>
<evidence type="ECO:0000313" key="5">
    <source>
        <dbReference type="Proteomes" id="UP000050816"/>
    </source>
</evidence>
<dbReference type="InterPro" id="IPR020568">
    <property type="entry name" value="Ribosomal_Su5_D2-typ_SF"/>
</dbReference>
<dbReference type="InterPro" id="IPR036956">
    <property type="entry name" value="Impact_N_sf"/>
</dbReference>
<dbReference type="EMBL" id="AZFK01000002">
    <property type="protein sequence ID" value="KRL92546.1"/>
    <property type="molecule type" value="Genomic_DNA"/>
</dbReference>
<evidence type="ECO:0000259" key="2">
    <source>
        <dbReference type="Pfam" id="PF01205"/>
    </source>
</evidence>
<protein>
    <recommendedName>
        <fullName evidence="6">YigZ family protein</fullName>
    </recommendedName>
</protein>
<dbReference type="SUPFAM" id="SSF54211">
    <property type="entry name" value="Ribosomal protein S5 domain 2-like"/>
    <property type="match status" value="1"/>
</dbReference>
<evidence type="ECO:0000256" key="1">
    <source>
        <dbReference type="ARBA" id="ARBA00007665"/>
    </source>
</evidence>
<dbReference type="PANTHER" id="PTHR16301:SF20">
    <property type="entry name" value="IMPACT FAMILY MEMBER YIGZ"/>
    <property type="match status" value="1"/>
</dbReference>